<keyword evidence="4" id="KW-0328">Glycosyltransferase</keyword>
<evidence type="ECO:0000256" key="6">
    <source>
        <dbReference type="ARBA" id="ARBA00022692"/>
    </source>
</evidence>
<evidence type="ECO:0000256" key="4">
    <source>
        <dbReference type="ARBA" id="ARBA00022676"/>
    </source>
</evidence>
<evidence type="ECO:0000256" key="10">
    <source>
        <dbReference type="ARBA" id="ARBA00023136"/>
    </source>
</evidence>
<dbReference type="AlphaFoldDB" id="C5MIV5"/>
<dbReference type="Pfam" id="PF11051">
    <property type="entry name" value="Mannosyl_trans3"/>
    <property type="match status" value="1"/>
</dbReference>
<dbReference type="HOGENOM" id="CLU_015387_0_1_1"/>
<evidence type="ECO:0000256" key="7">
    <source>
        <dbReference type="ARBA" id="ARBA00022968"/>
    </source>
</evidence>
<dbReference type="SUPFAM" id="SSF53448">
    <property type="entry name" value="Nucleotide-diphospho-sugar transferases"/>
    <property type="match status" value="1"/>
</dbReference>
<dbReference type="UniPathway" id="UPA00378"/>
<evidence type="ECO:0000256" key="8">
    <source>
        <dbReference type="ARBA" id="ARBA00022989"/>
    </source>
</evidence>
<dbReference type="GO" id="GO:0000033">
    <property type="term" value="F:alpha-1,3-mannosyltransferase activity"/>
    <property type="evidence" value="ECO:0007669"/>
    <property type="project" value="TreeGrafter"/>
</dbReference>
<accession>C5MIV5</accession>
<organism evidence="12 13">
    <name type="scientific">Candida tropicalis (strain ATCC MYA-3404 / T1)</name>
    <name type="common">Yeast</name>
    <dbReference type="NCBI Taxonomy" id="294747"/>
    <lineage>
        <taxon>Eukaryota</taxon>
        <taxon>Fungi</taxon>
        <taxon>Dikarya</taxon>
        <taxon>Ascomycota</taxon>
        <taxon>Saccharomycotina</taxon>
        <taxon>Pichiomycetes</taxon>
        <taxon>Debaryomycetaceae</taxon>
        <taxon>Candida/Lodderomyces clade</taxon>
        <taxon>Candida</taxon>
    </lineage>
</organism>
<dbReference type="EMBL" id="GG692405">
    <property type="protein sequence ID" value="EER30214.1"/>
    <property type="molecule type" value="Genomic_DNA"/>
</dbReference>
<proteinExistence type="inferred from homology"/>
<evidence type="ECO:0000256" key="11">
    <source>
        <dbReference type="ARBA" id="ARBA00023180"/>
    </source>
</evidence>
<dbReference type="GeneID" id="8298569"/>
<keyword evidence="10" id="KW-0472">Membrane</keyword>
<dbReference type="VEuPathDB" id="FungiDB:CTRG_05998"/>
<keyword evidence="5" id="KW-0808">Transferase</keyword>
<keyword evidence="11" id="KW-0325">Glycoprotein</keyword>
<dbReference type="OrthoDB" id="430354at2759"/>
<dbReference type="PANTHER" id="PTHR31392">
    <property type="entry name" value="ALPHA-1,3-MANNOSYLTRANSFERASE MNN1-RELATED"/>
    <property type="match status" value="1"/>
</dbReference>
<sequence length="642" mass="74901">MIPKVWKPRRKRTNILLFIATIVVLFNIHQLGLAHKHESVPISLKDISSKHNASSIHHKFLAKYPFESVIDLSLNQRCDLFFQFLFESNKRWMLDPMQHYEVDYQGEEYNEFILRNAFRLTLEFQEKYGNDFPEDEFGEKVGEYMKNEFYKQESLTNQASIKNQISIYRLFNRCYMSPNEVSTEKENKSKRRVISVEHRVNPWLSKKFPVYEKWDGSVRKLKMKTEDLVLNQYKSISSGKGMVVTISEKHVEDTISLIHILRGLKNDLPMEIIYTGLSPKSKKKLINAAREEYHDLPPQEIWFVDISPAIANGYRFLFEKFDFKLLSMLFNSYEEFILLDADTVPFKSPSYFFNMNGYKQTGAFFFKDRGVLIPRVAQDGEFISSLGPSDLETTLFGIPQMTQHTLGNPFFRGLVHYQESGLLVINKNLHFQSILMVIQLIFMRPVARKSMGDKELYWMGFSLNGDENYTFNDNFAAAVGQLTPEGDRIRPDGKKFNSKEICSSHPGHISSEDGSLLWMNTGFKVCNKIMSSYDDQADKNEINNIWKHIKTGEDFKNFYNSPVKITHAILPPLDEEYRLRYSLEREPSDGWSCPKEFCENYMWCGYSSIGGEKNTLEGRVITFDEEEVKLFKYLGDLWTESQ</sequence>
<dbReference type="InterPro" id="IPR022751">
    <property type="entry name" value="Alpha_mannosyltransferase"/>
</dbReference>
<dbReference type="GO" id="GO:0006493">
    <property type="term" value="P:protein O-linked glycosylation"/>
    <property type="evidence" value="ECO:0007669"/>
    <property type="project" value="TreeGrafter"/>
</dbReference>
<evidence type="ECO:0000256" key="2">
    <source>
        <dbReference type="ARBA" id="ARBA00004922"/>
    </source>
</evidence>
<comment type="subcellular location">
    <subcellularLocation>
        <location evidence="1">Golgi apparatus membrane</location>
        <topology evidence="1">Single-pass type II membrane protein</topology>
    </subcellularLocation>
</comment>
<evidence type="ECO:0000256" key="5">
    <source>
        <dbReference type="ARBA" id="ARBA00022679"/>
    </source>
</evidence>
<comment type="similarity">
    <text evidence="3">Belongs to the MNN1/MNT family.</text>
</comment>
<evidence type="ECO:0000256" key="1">
    <source>
        <dbReference type="ARBA" id="ARBA00004323"/>
    </source>
</evidence>
<comment type="pathway">
    <text evidence="2">Protein modification; protein glycosylation.</text>
</comment>
<dbReference type="KEGG" id="ctp:CTRG_05998"/>
<protein>
    <recommendedName>
        <fullName evidence="14">Alpha-1,3-mannosyltransferase</fullName>
    </recommendedName>
</protein>
<reference evidence="12 13" key="1">
    <citation type="journal article" date="2009" name="Nature">
        <title>Evolution of pathogenicity and sexual reproduction in eight Candida genomes.</title>
        <authorList>
            <person name="Butler G."/>
            <person name="Rasmussen M.D."/>
            <person name="Lin M.F."/>
            <person name="Santos M.A."/>
            <person name="Sakthikumar S."/>
            <person name="Munro C.A."/>
            <person name="Rheinbay E."/>
            <person name="Grabherr M."/>
            <person name="Forche A."/>
            <person name="Reedy J.L."/>
            <person name="Agrafioti I."/>
            <person name="Arnaud M.B."/>
            <person name="Bates S."/>
            <person name="Brown A.J."/>
            <person name="Brunke S."/>
            <person name="Costanzo M.C."/>
            <person name="Fitzpatrick D.A."/>
            <person name="de Groot P.W."/>
            <person name="Harris D."/>
            <person name="Hoyer L.L."/>
            <person name="Hube B."/>
            <person name="Klis F.M."/>
            <person name="Kodira C."/>
            <person name="Lennard N."/>
            <person name="Logue M.E."/>
            <person name="Martin R."/>
            <person name="Neiman A.M."/>
            <person name="Nikolaou E."/>
            <person name="Quail M.A."/>
            <person name="Quinn J."/>
            <person name="Santos M.C."/>
            <person name="Schmitzberger F.F."/>
            <person name="Sherlock G."/>
            <person name="Shah P."/>
            <person name="Silverstein K.A."/>
            <person name="Skrzypek M.S."/>
            <person name="Soll D."/>
            <person name="Staggs R."/>
            <person name="Stansfield I."/>
            <person name="Stumpf M.P."/>
            <person name="Sudbery P.E."/>
            <person name="Srikantha T."/>
            <person name="Zeng Q."/>
            <person name="Berman J."/>
            <person name="Berriman M."/>
            <person name="Heitman J."/>
            <person name="Gow N.A."/>
            <person name="Lorenz M.C."/>
            <person name="Birren B.W."/>
            <person name="Kellis M."/>
            <person name="Cuomo C.A."/>
        </authorList>
    </citation>
    <scope>NUCLEOTIDE SEQUENCE [LARGE SCALE GENOMIC DNA]</scope>
    <source>
        <strain evidence="13">ATCC MYA-3404 / T1</strain>
    </source>
</reference>
<gene>
    <name evidence="12" type="ORF">CTRG_05998</name>
</gene>
<dbReference type="PANTHER" id="PTHR31392:SF1">
    <property type="entry name" value="ALPHA-1,3-MANNOSYLTRANSFERASE MNN1-RELATED"/>
    <property type="match status" value="1"/>
</dbReference>
<keyword evidence="13" id="KW-1185">Reference proteome</keyword>
<dbReference type="GO" id="GO:0046354">
    <property type="term" value="P:mannan biosynthetic process"/>
    <property type="evidence" value="ECO:0007669"/>
    <property type="project" value="UniProtKB-ARBA"/>
</dbReference>
<dbReference type="InterPro" id="IPR029044">
    <property type="entry name" value="Nucleotide-diphossugar_trans"/>
</dbReference>
<name>C5MIV5_CANTT</name>
<evidence type="ECO:0008006" key="14">
    <source>
        <dbReference type="Google" id="ProtNLM"/>
    </source>
</evidence>
<keyword evidence="8" id="KW-1133">Transmembrane helix</keyword>
<evidence type="ECO:0000313" key="13">
    <source>
        <dbReference type="Proteomes" id="UP000002037"/>
    </source>
</evidence>
<keyword evidence="9" id="KW-0333">Golgi apparatus</keyword>
<dbReference type="RefSeq" id="XP_002546520.1">
    <property type="nucleotide sequence ID" value="XM_002546474.1"/>
</dbReference>
<evidence type="ECO:0000313" key="12">
    <source>
        <dbReference type="EMBL" id="EER30214.1"/>
    </source>
</evidence>
<evidence type="ECO:0000256" key="9">
    <source>
        <dbReference type="ARBA" id="ARBA00023034"/>
    </source>
</evidence>
<dbReference type="Proteomes" id="UP000002037">
    <property type="component" value="Unassembled WGS sequence"/>
</dbReference>
<keyword evidence="6" id="KW-0812">Transmembrane</keyword>
<keyword evidence="7" id="KW-0735">Signal-anchor</keyword>
<evidence type="ECO:0000256" key="3">
    <source>
        <dbReference type="ARBA" id="ARBA00009105"/>
    </source>
</evidence>
<dbReference type="GO" id="GO:0000139">
    <property type="term" value="C:Golgi membrane"/>
    <property type="evidence" value="ECO:0007669"/>
    <property type="project" value="UniProtKB-SubCell"/>
</dbReference>
<dbReference type="Gene3D" id="3.90.550.10">
    <property type="entry name" value="Spore Coat Polysaccharide Biosynthesis Protein SpsA, Chain A"/>
    <property type="match status" value="1"/>
</dbReference>
<dbReference type="eggNOG" id="ENOG502RZ48">
    <property type="taxonomic scope" value="Eukaryota"/>
</dbReference>